<dbReference type="PIRSF" id="PIRSF002122">
    <property type="entry name" value="RPS7p_RPS7a_RPS5e_RPS7o"/>
    <property type="match status" value="1"/>
</dbReference>
<dbReference type="NCBIfam" id="NF003106">
    <property type="entry name" value="PRK04027.1"/>
    <property type="match status" value="1"/>
</dbReference>
<dbReference type="OrthoDB" id="45346at2157"/>
<name>A0A166EHX7_9EURY</name>
<gene>
    <name evidence="11" type="primary">rpsG</name>
    <name evidence="7" type="synonym">rps7</name>
    <name evidence="11" type="ORF">MBFIL_04810</name>
</gene>
<evidence type="ECO:0000256" key="8">
    <source>
        <dbReference type="RuleBase" id="RU003619"/>
    </source>
</evidence>
<proteinExistence type="inferred from homology"/>
<evidence type="ECO:0000256" key="6">
    <source>
        <dbReference type="ARBA" id="ARBA00023274"/>
    </source>
</evidence>
<dbReference type="EMBL" id="LWMT01000066">
    <property type="protein sequence ID" value="KZX16673.1"/>
    <property type="molecule type" value="Genomic_DNA"/>
</dbReference>
<evidence type="ECO:0000256" key="5">
    <source>
        <dbReference type="ARBA" id="ARBA00022980"/>
    </source>
</evidence>
<evidence type="ECO:0000256" key="4">
    <source>
        <dbReference type="ARBA" id="ARBA00022884"/>
    </source>
</evidence>
<keyword evidence="3 7" id="KW-0699">rRNA-binding</keyword>
<dbReference type="RefSeq" id="WP_066971154.1">
    <property type="nucleotide sequence ID" value="NZ_LWMT01000066.1"/>
</dbReference>
<dbReference type="PATRIC" id="fig|55758.3.peg.538"/>
<comment type="subunit">
    <text evidence="2 7 9">Part of the 30S ribosomal subunit.</text>
</comment>
<comment type="function">
    <text evidence="7 9">One of the primary rRNA binding proteins, it binds directly to 16S rRNA where it nucleates assembly of the head domain of the 30S subunit. Is located at the subunit interface close to the decoding center.</text>
</comment>
<dbReference type="GO" id="GO:0015935">
    <property type="term" value="C:small ribosomal subunit"/>
    <property type="evidence" value="ECO:0007669"/>
    <property type="project" value="UniProtKB-UniRule"/>
</dbReference>
<keyword evidence="5 7" id="KW-0689">Ribosomal protein</keyword>
<evidence type="ECO:0000256" key="1">
    <source>
        <dbReference type="ARBA" id="ARBA00007151"/>
    </source>
</evidence>
<evidence type="ECO:0000256" key="9">
    <source>
        <dbReference type="RuleBase" id="RU003621"/>
    </source>
</evidence>
<dbReference type="GO" id="GO:0003735">
    <property type="term" value="F:structural constituent of ribosome"/>
    <property type="evidence" value="ECO:0007669"/>
    <property type="project" value="UniProtKB-UniRule"/>
</dbReference>
<reference evidence="11 12" key="1">
    <citation type="submission" date="2016-04" db="EMBL/GenBank/DDBJ databases">
        <title>Genome sequence of Methanobrevibacter filiformis DSM 11501.</title>
        <authorList>
            <person name="Poehlein A."/>
            <person name="Seedorf H."/>
            <person name="Daniel R."/>
        </authorList>
    </citation>
    <scope>NUCLEOTIDE SEQUENCE [LARGE SCALE GENOMIC DNA]</scope>
    <source>
        <strain evidence="11 12">DSM 11501</strain>
    </source>
</reference>
<dbReference type="HAMAP" id="MF_00480_A">
    <property type="entry name" value="Ribosomal_uS7_A"/>
    <property type="match status" value="1"/>
</dbReference>
<dbReference type="InterPro" id="IPR020606">
    <property type="entry name" value="Ribosomal_uS7_CS"/>
</dbReference>
<evidence type="ECO:0000259" key="10">
    <source>
        <dbReference type="Pfam" id="PF00177"/>
    </source>
</evidence>
<comment type="similarity">
    <text evidence="1 7 8">Belongs to the universal ribosomal protein uS7 family.</text>
</comment>
<organism evidence="11 12">
    <name type="scientific">Methanobrevibacter filiformis</name>
    <dbReference type="NCBI Taxonomy" id="55758"/>
    <lineage>
        <taxon>Archaea</taxon>
        <taxon>Methanobacteriati</taxon>
        <taxon>Methanobacteriota</taxon>
        <taxon>Methanomada group</taxon>
        <taxon>Methanobacteria</taxon>
        <taxon>Methanobacteriales</taxon>
        <taxon>Methanobacteriaceae</taxon>
        <taxon>Methanobrevibacter</taxon>
    </lineage>
</organism>
<dbReference type="Proteomes" id="UP000077066">
    <property type="component" value="Unassembled WGS sequence"/>
</dbReference>
<dbReference type="SUPFAM" id="SSF47973">
    <property type="entry name" value="Ribosomal protein S7"/>
    <property type="match status" value="1"/>
</dbReference>
<protein>
    <recommendedName>
        <fullName evidence="7">Small ribosomal subunit protein uS7</fullName>
    </recommendedName>
</protein>
<dbReference type="InterPro" id="IPR036823">
    <property type="entry name" value="Ribosomal_uS7_dom_sf"/>
</dbReference>
<dbReference type="InterPro" id="IPR023798">
    <property type="entry name" value="Ribosomal_uS7_dom"/>
</dbReference>
<dbReference type="InterPro" id="IPR026018">
    <property type="entry name" value="Ribosomal_uS7_arc"/>
</dbReference>
<evidence type="ECO:0000313" key="11">
    <source>
        <dbReference type="EMBL" id="KZX16673.1"/>
    </source>
</evidence>
<dbReference type="CDD" id="cd14867">
    <property type="entry name" value="uS7_Eukaryote"/>
    <property type="match status" value="1"/>
</dbReference>
<accession>A0A166EHX7</accession>
<keyword evidence="6 7" id="KW-0687">Ribonucleoprotein</keyword>
<dbReference type="InterPro" id="IPR005716">
    <property type="entry name" value="Ribosomal_uS7_euk/arc"/>
</dbReference>
<dbReference type="PROSITE" id="PS00052">
    <property type="entry name" value="RIBOSOMAL_S7"/>
    <property type="match status" value="1"/>
</dbReference>
<dbReference type="InterPro" id="IPR000235">
    <property type="entry name" value="Ribosomal_uS7"/>
</dbReference>
<keyword evidence="4 7" id="KW-0694">RNA-binding</keyword>
<comment type="caution">
    <text evidence="11">The sequence shown here is derived from an EMBL/GenBank/DDBJ whole genome shotgun (WGS) entry which is preliminary data.</text>
</comment>
<dbReference type="GO" id="GO:0019843">
    <property type="term" value="F:rRNA binding"/>
    <property type="evidence" value="ECO:0007669"/>
    <property type="project" value="UniProtKB-UniRule"/>
</dbReference>
<dbReference type="PANTHER" id="PTHR11205">
    <property type="entry name" value="RIBOSOMAL PROTEIN S7"/>
    <property type="match status" value="1"/>
</dbReference>
<dbReference type="Gene3D" id="1.10.455.10">
    <property type="entry name" value="Ribosomal protein S7 domain"/>
    <property type="match status" value="1"/>
</dbReference>
<keyword evidence="12" id="KW-1185">Reference proteome</keyword>
<sequence>MSQIFDKWELKEVKVEDLGLINYVCLDETIVPHTLGRHVRRQFAKSKVSIIERLMNKIMRTQRNSGKKNKAYNIVKESFEVINKRTKQNPIQILVKAVENTSPREETTRIKYGGIGYQVAVDIAPQRRVDLSLGFLTRGALQSAFKNKKSVAECLADELMLASEHDTRSFAIQKKEEKERVARSAH</sequence>
<dbReference type="Pfam" id="PF00177">
    <property type="entry name" value="Ribosomal_S7"/>
    <property type="match status" value="1"/>
</dbReference>
<evidence type="ECO:0000256" key="3">
    <source>
        <dbReference type="ARBA" id="ARBA00022730"/>
    </source>
</evidence>
<dbReference type="NCBIfam" id="TIGR01028">
    <property type="entry name" value="uS7_euk_arch"/>
    <property type="match status" value="1"/>
</dbReference>
<evidence type="ECO:0000256" key="7">
    <source>
        <dbReference type="HAMAP-Rule" id="MF_00480"/>
    </source>
</evidence>
<feature type="domain" description="Small ribosomal subunit protein uS7" evidence="10">
    <location>
        <begin position="27"/>
        <end position="185"/>
    </location>
</feature>
<dbReference type="STRING" id="55758.MBFIL_04810"/>
<evidence type="ECO:0000256" key="2">
    <source>
        <dbReference type="ARBA" id="ARBA00011458"/>
    </source>
</evidence>
<dbReference type="AlphaFoldDB" id="A0A166EHX7"/>
<dbReference type="GO" id="GO:0006412">
    <property type="term" value="P:translation"/>
    <property type="evidence" value="ECO:0007669"/>
    <property type="project" value="UniProtKB-UniRule"/>
</dbReference>
<evidence type="ECO:0000313" key="12">
    <source>
        <dbReference type="Proteomes" id="UP000077066"/>
    </source>
</evidence>